<feature type="domain" description="Aminotransferase-like plant mobile" evidence="1">
    <location>
        <begin position="14"/>
        <end position="95"/>
    </location>
</feature>
<organism evidence="2 3">
    <name type="scientific">Stylosanthes scabra</name>
    <dbReference type="NCBI Taxonomy" id="79078"/>
    <lineage>
        <taxon>Eukaryota</taxon>
        <taxon>Viridiplantae</taxon>
        <taxon>Streptophyta</taxon>
        <taxon>Embryophyta</taxon>
        <taxon>Tracheophyta</taxon>
        <taxon>Spermatophyta</taxon>
        <taxon>Magnoliopsida</taxon>
        <taxon>eudicotyledons</taxon>
        <taxon>Gunneridae</taxon>
        <taxon>Pentapetalae</taxon>
        <taxon>rosids</taxon>
        <taxon>fabids</taxon>
        <taxon>Fabales</taxon>
        <taxon>Fabaceae</taxon>
        <taxon>Papilionoideae</taxon>
        <taxon>50 kb inversion clade</taxon>
        <taxon>dalbergioids sensu lato</taxon>
        <taxon>Dalbergieae</taxon>
        <taxon>Pterocarpus clade</taxon>
        <taxon>Stylosanthes</taxon>
    </lineage>
</organism>
<evidence type="ECO:0000313" key="2">
    <source>
        <dbReference type="EMBL" id="MED6132883.1"/>
    </source>
</evidence>
<evidence type="ECO:0000313" key="3">
    <source>
        <dbReference type="Proteomes" id="UP001341840"/>
    </source>
</evidence>
<reference evidence="2 3" key="1">
    <citation type="journal article" date="2023" name="Plants (Basel)">
        <title>Bridging the Gap: Combining Genomics and Transcriptomics Approaches to Understand Stylosanthes scabra, an Orphan Legume from the Brazilian Caatinga.</title>
        <authorList>
            <person name="Ferreira-Neto J.R.C."/>
            <person name="da Silva M.D."/>
            <person name="Binneck E."/>
            <person name="de Melo N.F."/>
            <person name="da Silva R.H."/>
            <person name="de Melo A.L.T.M."/>
            <person name="Pandolfi V."/>
            <person name="Bustamante F.O."/>
            <person name="Brasileiro-Vidal A.C."/>
            <person name="Benko-Iseppon A.M."/>
        </authorList>
    </citation>
    <scope>NUCLEOTIDE SEQUENCE [LARGE SCALE GENOMIC DNA]</scope>
    <source>
        <tissue evidence="2">Leaves</tissue>
    </source>
</reference>
<dbReference type="EMBL" id="JASCZI010060494">
    <property type="protein sequence ID" value="MED6132883.1"/>
    <property type="molecule type" value="Genomic_DNA"/>
</dbReference>
<dbReference type="InterPro" id="IPR019557">
    <property type="entry name" value="AminoTfrase-like_pln_mobile"/>
</dbReference>
<proteinExistence type="predicted"/>
<dbReference type="Pfam" id="PF10536">
    <property type="entry name" value="PMD"/>
    <property type="match status" value="1"/>
</dbReference>
<evidence type="ECO:0000259" key="1">
    <source>
        <dbReference type="Pfam" id="PF10536"/>
    </source>
</evidence>
<comment type="caution">
    <text evidence="2">The sequence shown here is derived from an EMBL/GenBank/DDBJ whole genome shotgun (WGS) entry which is preliminary data.</text>
</comment>
<gene>
    <name evidence="2" type="ORF">PIB30_022962</name>
</gene>
<accession>A0ABU6S9M7</accession>
<protein>
    <recommendedName>
        <fullName evidence="1">Aminotransferase-like plant mobile domain-containing protein</fullName>
    </recommendedName>
</protein>
<name>A0ABU6S9M7_9FABA</name>
<dbReference type="Proteomes" id="UP001341840">
    <property type="component" value="Unassembled WGS sequence"/>
</dbReference>
<sequence>MPWLAPIRRDDLVDPFVPLTLRWSHWRNLGHYEQMSVTRIRQILDQMGQNAFIWQPYRGVPLPVDLYAQQELISTVSPLLSFECDERHSADRVKR</sequence>
<keyword evidence="3" id="KW-1185">Reference proteome</keyword>